<sequence>MPNADTTDEESPLEIHPWVVEGATFLGLAIAALVGALSFKQSFSTLHDLALLGEHIADPWVTPIVLDGPILAAGVIRVAMSQHQDSRTVRGRRFVVAVLILTGMASMAGNAYHTILLGSGMLHAAVAAGIAALAPLMVIVMSEVVSIILRAPRRRPIKLAPLTKSDIEAGATEDTPDEGDVTPADPLTKIDDDLEGGNLSPEVWKSVELFLDPNEERNYATIAEMRGVSPSTISRQIAKWQHATMRIAATRSANVEIRTCQYGSTRRESRTPTASGSDVAA</sequence>
<keyword evidence="4" id="KW-1185">Reference proteome</keyword>
<keyword evidence="2" id="KW-0812">Transmembrane</keyword>
<comment type="caution">
    <text evidence="3">The sequence shown here is derived from an EMBL/GenBank/DDBJ whole genome shotgun (WGS) entry which is preliminary data.</text>
</comment>
<keyword evidence="2" id="KW-0472">Membrane</keyword>
<dbReference type="EMBL" id="LVHI01000005">
    <property type="protein sequence ID" value="OAK56252.1"/>
    <property type="molecule type" value="Genomic_DNA"/>
</dbReference>
<protein>
    <recommendedName>
        <fullName evidence="5">DUF2637 domain-containing protein</fullName>
    </recommendedName>
</protein>
<evidence type="ECO:0008006" key="5">
    <source>
        <dbReference type="Google" id="ProtNLM"/>
    </source>
</evidence>
<gene>
    <name evidence="3" type="ORF">A3K89_17445</name>
</gene>
<dbReference type="RefSeq" id="WP_068422507.1">
    <property type="nucleotide sequence ID" value="NZ_LVHI01000005.1"/>
</dbReference>
<evidence type="ECO:0000256" key="1">
    <source>
        <dbReference type="SAM" id="MobiDB-lite"/>
    </source>
</evidence>
<feature type="transmembrane region" description="Helical" evidence="2">
    <location>
        <begin position="121"/>
        <end position="149"/>
    </location>
</feature>
<name>A0A177YKY4_9NOCA</name>
<organism evidence="3 4">
    <name type="scientific">Rhodococcoides kyotonense</name>
    <dbReference type="NCBI Taxonomy" id="398843"/>
    <lineage>
        <taxon>Bacteria</taxon>
        <taxon>Bacillati</taxon>
        <taxon>Actinomycetota</taxon>
        <taxon>Actinomycetes</taxon>
        <taxon>Mycobacteriales</taxon>
        <taxon>Nocardiaceae</taxon>
        <taxon>Rhodococcoides</taxon>
    </lineage>
</organism>
<reference evidence="3 4" key="1">
    <citation type="submission" date="2016-03" db="EMBL/GenBank/DDBJ databases">
        <title>Genome sequence of Rhodococcus kyotonensis KB10.</title>
        <authorList>
            <person name="Jeong H."/>
            <person name="Hong C.E."/>
            <person name="Jo S.H."/>
            <person name="Park J.M."/>
        </authorList>
    </citation>
    <scope>NUCLEOTIDE SEQUENCE [LARGE SCALE GENOMIC DNA]</scope>
    <source>
        <strain evidence="3 4">KB10</strain>
    </source>
</reference>
<evidence type="ECO:0000313" key="4">
    <source>
        <dbReference type="Proteomes" id="UP000077519"/>
    </source>
</evidence>
<feature type="transmembrane region" description="Helical" evidence="2">
    <location>
        <begin position="94"/>
        <end position="115"/>
    </location>
</feature>
<feature type="transmembrane region" description="Helical" evidence="2">
    <location>
        <begin position="15"/>
        <end position="39"/>
    </location>
</feature>
<dbReference type="Proteomes" id="UP000077519">
    <property type="component" value="Unassembled WGS sequence"/>
</dbReference>
<dbReference type="AlphaFoldDB" id="A0A177YKY4"/>
<feature type="region of interest" description="Disordered" evidence="1">
    <location>
        <begin position="168"/>
        <end position="196"/>
    </location>
</feature>
<evidence type="ECO:0000256" key="2">
    <source>
        <dbReference type="SAM" id="Phobius"/>
    </source>
</evidence>
<dbReference type="InterPro" id="IPR021235">
    <property type="entry name" value="DUF2637"/>
</dbReference>
<keyword evidence="2" id="KW-1133">Transmembrane helix</keyword>
<accession>A0A177YKY4</accession>
<evidence type="ECO:0000313" key="3">
    <source>
        <dbReference type="EMBL" id="OAK56252.1"/>
    </source>
</evidence>
<dbReference type="Pfam" id="PF10935">
    <property type="entry name" value="DUF2637"/>
    <property type="match status" value="1"/>
</dbReference>
<proteinExistence type="predicted"/>